<proteinExistence type="predicted"/>
<dbReference type="Proteomes" id="UP001150925">
    <property type="component" value="Unassembled WGS sequence"/>
</dbReference>
<evidence type="ECO:0000256" key="1">
    <source>
        <dbReference type="SAM" id="MobiDB-lite"/>
    </source>
</evidence>
<feature type="compositionally biased region" description="Low complexity" evidence="1">
    <location>
        <begin position="65"/>
        <end position="74"/>
    </location>
</feature>
<feature type="compositionally biased region" description="Polar residues" evidence="1">
    <location>
        <begin position="82"/>
        <end position="94"/>
    </location>
</feature>
<comment type="caution">
    <text evidence="2">The sequence shown here is derived from an EMBL/GenBank/DDBJ whole genome shotgun (WGS) entry which is preliminary data.</text>
</comment>
<feature type="region of interest" description="Disordered" evidence="1">
    <location>
        <begin position="1"/>
        <end position="49"/>
    </location>
</feature>
<gene>
    <name evidence="2" type="ORF">IWQ62_002313</name>
</gene>
<reference evidence="2" key="1">
    <citation type="submission" date="2022-07" db="EMBL/GenBank/DDBJ databases">
        <title>Phylogenomic reconstructions and comparative analyses of Kickxellomycotina fungi.</title>
        <authorList>
            <person name="Reynolds N.K."/>
            <person name="Stajich J.E."/>
            <person name="Barry K."/>
            <person name="Grigoriev I.V."/>
            <person name="Crous P."/>
            <person name="Smith M.E."/>
        </authorList>
    </citation>
    <scope>NUCLEOTIDE SEQUENCE</scope>
    <source>
        <strain evidence="2">RSA 1196</strain>
    </source>
</reference>
<evidence type="ECO:0000313" key="2">
    <source>
        <dbReference type="EMBL" id="KAJ1966682.1"/>
    </source>
</evidence>
<protein>
    <submittedName>
        <fullName evidence="2">Uncharacterized protein</fullName>
    </submittedName>
</protein>
<feature type="non-terminal residue" evidence="2">
    <location>
        <position position="94"/>
    </location>
</feature>
<dbReference type="AlphaFoldDB" id="A0A9W8E7L4"/>
<dbReference type="EMBL" id="JANBPY010000475">
    <property type="protein sequence ID" value="KAJ1966682.1"/>
    <property type="molecule type" value="Genomic_DNA"/>
</dbReference>
<keyword evidence="3" id="KW-1185">Reference proteome</keyword>
<feature type="compositionally biased region" description="Low complexity" evidence="1">
    <location>
        <begin position="30"/>
        <end position="49"/>
    </location>
</feature>
<evidence type="ECO:0000313" key="3">
    <source>
        <dbReference type="Proteomes" id="UP001150925"/>
    </source>
</evidence>
<name>A0A9W8E7L4_9FUNG</name>
<accession>A0A9W8E7L4</accession>
<sequence>MVPKKTETQKTTMSSRKETDSRPHTKRRLSLSTSAVATRATRTAQTSPTVCERLNRTNQRVAQLAAATAARPRQTSPLPSPTGGTLTRSSSCRW</sequence>
<feature type="region of interest" description="Disordered" evidence="1">
    <location>
        <begin position="65"/>
        <end position="94"/>
    </location>
</feature>
<organism evidence="2 3">
    <name type="scientific">Dispira parvispora</name>
    <dbReference type="NCBI Taxonomy" id="1520584"/>
    <lineage>
        <taxon>Eukaryota</taxon>
        <taxon>Fungi</taxon>
        <taxon>Fungi incertae sedis</taxon>
        <taxon>Zoopagomycota</taxon>
        <taxon>Kickxellomycotina</taxon>
        <taxon>Dimargaritomycetes</taxon>
        <taxon>Dimargaritales</taxon>
        <taxon>Dimargaritaceae</taxon>
        <taxon>Dispira</taxon>
    </lineage>
</organism>